<evidence type="ECO:0000313" key="2">
    <source>
        <dbReference type="Proteomes" id="UP000805193"/>
    </source>
</evidence>
<accession>A0AC60QSK9</accession>
<name>A0AC60QSK9_IXOPE</name>
<dbReference type="Proteomes" id="UP000805193">
    <property type="component" value="Unassembled WGS sequence"/>
</dbReference>
<reference evidence="1 2" key="1">
    <citation type="journal article" date="2020" name="Cell">
        <title>Large-Scale Comparative Analyses of Tick Genomes Elucidate Their Genetic Diversity and Vector Capacities.</title>
        <authorList>
            <consortium name="Tick Genome and Microbiome Consortium (TIGMIC)"/>
            <person name="Jia N."/>
            <person name="Wang J."/>
            <person name="Shi W."/>
            <person name="Du L."/>
            <person name="Sun Y."/>
            <person name="Zhan W."/>
            <person name="Jiang J.F."/>
            <person name="Wang Q."/>
            <person name="Zhang B."/>
            <person name="Ji P."/>
            <person name="Bell-Sakyi L."/>
            <person name="Cui X.M."/>
            <person name="Yuan T.T."/>
            <person name="Jiang B.G."/>
            <person name="Yang W.F."/>
            <person name="Lam T.T."/>
            <person name="Chang Q.C."/>
            <person name="Ding S.J."/>
            <person name="Wang X.J."/>
            <person name="Zhu J.G."/>
            <person name="Ruan X.D."/>
            <person name="Zhao L."/>
            <person name="Wei J.T."/>
            <person name="Ye R.Z."/>
            <person name="Que T.C."/>
            <person name="Du C.H."/>
            <person name="Zhou Y.H."/>
            <person name="Cheng J.X."/>
            <person name="Dai P.F."/>
            <person name="Guo W.B."/>
            <person name="Han X.H."/>
            <person name="Huang E.J."/>
            <person name="Li L.F."/>
            <person name="Wei W."/>
            <person name="Gao Y.C."/>
            <person name="Liu J.Z."/>
            <person name="Shao H.Z."/>
            <person name="Wang X."/>
            <person name="Wang C.C."/>
            <person name="Yang T.C."/>
            <person name="Huo Q.B."/>
            <person name="Li W."/>
            <person name="Chen H.Y."/>
            <person name="Chen S.E."/>
            <person name="Zhou L.G."/>
            <person name="Ni X.B."/>
            <person name="Tian J.H."/>
            <person name="Sheng Y."/>
            <person name="Liu T."/>
            <person name="Pan Y.S."/>
            <person name="Xia L.Y."/>
            <person name="Li J."/>
            <person name="Zhao F."/>
            <person name="Cao W.C."/>
        </authorList>
    </citation>
    <scope>NUCLEOTIDE SEQUENCE [LARGE SCALE GENOMIC DNA]</scope>
    <source>
        <strain evidence="1">Iper-2018</strain>
    </source>
</reference>
<sequence>MNAQALACARDVPAGDFKASLKWIRRFMKRKDLSIRRRKTMCQRLPLEYKDKVLSYQKHEIDI</sequence>
<gene>
    <name evidence="1" type="ORF">HPB47_017167</name>
</gene>
<evidence type="ECO:0000313" key="1">
    <source>
        <dbReference type="EMBL" id="KAG0438051.1"/>
    </source>
</evidence>
<proteinExistence type="predicted"/>
<organism evidence="1 2">
    <name type="scientific">Ixodes persulcatus</name>
    <name type="common">Taiga tick</name>
    <dbReference type="NCBI Taxonomy" id="34615"/>
    <lineage>
        <taxon>Eukaryota</taxon>
        <taxon>Metazoa</taxon>
        <taxon>Ecdysozoa</taxon>
        <taxon>Arthropoda</taxon>
        <taxon>Chelicerata</taxon>
        <taxon>Arachnida</taxon>
        <taxon>Acari</taxon>
        <taxon>Parasitiformes</taxon>
        <taxon>Ixodida</taxon>
        <taxon>Ixodoidea</taxon>
        <taxon>Ixodidae</taxon>
        <taxon>Ixodinae</taxon>
        <taxon>Ixodes</taxon>
    </lineage>
</organism>
<comment type="caution">
    <text evidence="1">The sequence shown here is derived from an EMBL/GenBank/DDBJ whole genome shotgun (WGS) entry which is preliminary data.</text>
</comment>
<keyword evidence="2" id="KW-1185">Reference proteome</keyword>
<protein>
    <submittedName>
        <fullName evidence="1">Uncharacterized protein</fullName>
    </submittedName>
</protein>
<dbReference type="EMBL" id="JABSTQ010006039">
    <property type="protein sequence ID" value="KAG0438051.1"/>
    <property type="molecule type" value="Genomic_DNA"/>
</dbReference>